<reference evidence="1" key="3">
    <citation type="submission" date="2024-05" db="EMBL/GenBank/DDBJ databases">
        <title>Yangia mangrovi SAOS 153D genome.</title>
        <authorList>
            <person name="Verma A."/>
            <person name="Pal Y."/>
            <person name="Sundharam S."/>
            <person name="Bisht B."/>
            <person name="Srinivasan K."/>
        </authorList>
    </citation>
    <scope>NUCLEOTIDE SEQUENCE</scope>
    <source>
        <strain evidence="1">SAOS 153D</strain>
    </source>
</reference>
<keyword evidence="3" id="KW-1185">Reference proteome</keyword>
<name>A0A2A3JTV2_9RHOB</name>
<organism evidence="2">
    <name type="scientific">Alloyangia mangrovi</name>
    <dbReference type="NCBI Taxonomy" id="1779329"/>
    <lineage>
        <taxon>Bacteria</taxon>
        <taxon>Pseudomonadati</taxon>
        <taxon>Pseudomonadota</taxon>
        <taxon>Alphaproteobacteria</taxon>
        <taxon>Rhodobacterales</taxon>
        <taxon>Roseobacteraceae</taxon>
        <taxon>Alloyangia</taxon>
    </lineage>
</organism>
<dbReference type="EMBL" id="NTHN02000026">
    <property type="protein sequence ID" value="MCT4371465.1"/>
    <property type="molecule type" value="Genomic_DNA"/>
</dbReference>
<dbReference type="GO" id="GO:0043165">
    <property type="term" value="P:Gram-negative-bacterium-type cell outer membrane assembly"/>
    <property type="evidence" value="ECO:0007669"/>
    <property type="project" value="InterPro"/>
</dbReference>
<evidence type="ECO:0000313" key="2">
    <source>
        <dbReference type="EMBL" id="PBD18636.1"/>
    </source>
</evidence>
<dbReference type="Gene3D" id="3.30.160.150">
    <property type="entry name" value="Lipoprotein like domain"/>
    <property type="match status" value="1"/>
</dbReference>
<dbReference type="AlphaFoldDB" id="A0A2A3JTV2"/>
<dbReference type="InterPro" id="IPR007485">
    <property type="entry name" value="LPS_assembly_LptE"/>
</dbReference>
<dbReference type="OrthoDB" id="7629596at2"/>
<gene>
    <name evidence="1" type="ORF">CLG85_014515</name>
    <name evidence="2" type="ORF">CLG85_13655</name>
</gene>
<evidence type="ECO:0000313" key="3">
    <source>
        <dbReference type="Proteomes" id="UP000217448"/>
    </source>
</evidence>
<dbReference type="Proteomes" id="UP000217448">
    <property type="component" value="Unassembled WGS sequence"/>
</dbReference>
<reference evidence="2" key="1">
    <citation type="submission" date="2017-09" db="EMBL/GenBank/DDBJ databases">
        <title>Yangia sp. SAOS 153D whole genome sequencing.</title>
        <authorList>
            <person name="Verma A."/>
            <person name="Krishnamurthi S."/>
        </authorList>
    </citation>
    <scope>NUCLEOTIDE SEQUENCE [LARGE SCALE GENOMIC DNA]</scope>
    <source>
        <strain evidence="2">SAOS 153D</strain>
    </source>
</reference>
<comment type="caution">
    <text evidence="2">The sequence shown here is derived from an EMBL/GenBank/DDBJ whole genome shotgun (WGS) entry which is preliminary data.</text>
</comment>
<sequence>MWSPDRRTLLAACGALALAGCGFTPAYGPQGGGQKLLGQIAFADPDSPDAYLYIRRIEERLGRAAPGAPYRLDTSLKTETSGHGSLADGNTTRIRVIGTATFTLRDAVTNEALTTGNTSSFTGYSTTGSTAATQAAERDAEERLMLMLADRVIDRLLLVAADLPQ</sequence>
<dbReference type="PROSITE" id="PS51257">
    <property type="entry name" value="PROKAR_LIPOPROTEIN"/>
    <property type="match status" value="1"/>
</dbReference>
<dbReference type="Pfam" id="PF04390">
    <property type="entry name" value="LptE"/>
    <property type="match status" value="1"/>
</dbReference>
<reference evidence="3" key="2">
    <citation type="submission" date="2023-07" db="EMBL/GenBank/DDBJ databases">
        <title>Yangia mangrovi SAOS 153D genome.</title>
        <authorList>
            <person name="Verma A."/>
            <person name="Pal Y."/>
            <person name="Sundharam S."/>
            <person name="Bisht B."/>
            <person name="Srinivasan K."/>
        </authorList>
    </citation>
    <scope>NUCLEOTIDE SEQUENCE [LARGE SCALE GENOMIC DNA]</scope>
    <source>
        <strain evidence="3">SAOS 153D</strain>
    </source>
</reference>
<accession>A0A2A3JTV2</accession>
<dbReference type="GO" id="GO:0019867">
    <property type="term" value="C:outer membrane"/>
    <property type="evidence" value="ECO:0007669"/>
    <property type="project" value="InterPro"/>
</dbReference>
<dbReference type="RefSeq" id="WP_095882766.1">
    <property type="nucleotide sequence ID" value="NZ_NTHN02000026.1"/>
</dbReference>
<dbReference type="EMBL" id="NTHN01000214">
    <property type="protein sequence ID" value="PBD18636.1"/>
    <property type="molecule type" value="Genomic_DNA"/>
</dbReference>
<evidence type="ECO:0000313" key="1">
    <source>
        <dbReference type="EMBL" id="MCT4371465.1"/>
    </source>
</evidence>
<proteinExistence type="predicted"/>
<protein>
    <recommendedName>
        <fullName evidence="4">LPS-assembly lipoprotein</fullName>
    </recommendedName>
</protein>
<evidence type="ECO:0008006" key="4">
    <source>
        <dbReference type="Google" id="ProtNLM"/>
    </source>
</evidence>